<dbReference type="EMBL" id="MW822144">
    <property type="protein sequence ID" value="QWT29850.1"/>
    <property type="molecule type" value="Genomic_DNA"/>
</dbReference>
<evidence type="ECO:0000313" key="2">
    <source>
        <dbReference type="Proteomes" id="UP000683386"/>
    </source>
</evidence>
<organism evidence="1 2">
    <name type="scientific">Streptomyces phage KimJongPhill</name>
    <dbReference type="NCBI Taxonomy" id="2848886"/>
    <lineage>
        <taxon>Viruses</taxon>
        <taxon>Duplodnaviria</taxon>
        <taxon>Heunggongvirae</taxon>
        <taxon>Uroviricota</taxon>
        <taxon>Caudoviricetes</taxon>
        <taxon>Zukovirus</taxon>
        <taxon>Zukovirus phill</taxon>
    </lineage>
</organism>
<dbReference type="Proteomes" id="UP000683386">
    <property type="component" value="Segment"/>
</dbReference>
<keyword evidence="2" id="KW-1185">Reference proteome</keyword>
<evidence type="ECO:0000313" key="1">
    <source>
        <dbReference type="EMBL" id="QWT29850.1"/>
    </source>
</evidence>
<sequence length="87" mass="9515">MADSLPIPMDLSDITSIQLTDGQWYEVHTETISVGPLVFMNPAGGDIRTNIMAMSADVVEMDMEAGRVGEVPFRLTCRLDAIVACRQ</sequence>
<gene>
    <name evidence="1" type="primary">69</name>
    <name evidence="1" type="ORF">SEA_KIMJONGPHILL_69</name>
</gene>
<name>A0A8F2IW76_9CAUD</name>
<reference evidence="1" key="1">
    <citation type="submission" date="2021-03" db="EMBL/GenBank/DDBJ databases">
        <authorList>
            <person name="Alqahtani R."/>
            <person name="Behailu E."/>
            <person name="Cappabianca D.W."/>
            <person name="Csanadi-Schwartz K.M."/>
            <person name="Dalal A.S."/>
            <person name="Fahim M.S."/>
            <person name="Franklin J.M."/>
            <person name="Gluckman M.H."/>
            <person name="Levine C.J."/>
            <person name="Martin N."/>
            <person name="Milza N."/>
            <person name="Najmabadi R."/>
            <person name="Newman A.M."/>
            <person name="Pajunar M."/>
            <person name="Qalawee I."/>
            <person name="Rizvi A."/>
            <person name="Samuel A."/>
            <person name="Smith A."/>
            <person name="Swann F.E."/>
            <person name="Sweeney P."/>
            <person name="Torres N.R."/>
            <person name="Ventrone L."/>
            <person name="Ventura L."/>
            <person name="Wroe M."/>
            <person name="Acquaye N.A."/>
            <person name="Agnes T.J."/>
            <person name="Ahmed A."/>
            <person name="Ahmed S."/>
            <person name="Amodu B.A."/>
            <person name="Arefeayne N.F."/>
            <person name="Asamoah-Frimpong E.A."/>
            <person name="Attaran A."/>
            <person name="Barragan J.M."/>
            <person name="Baumgarten L.N."/>
            <person name="Berhane B."/>
            <person name="Beyene A."/>
            <person name="Bhattarai B."/>
            <person name="Biondokin D.V."/>
            <person name="Boone B.K."/>
            <person name="Burney S.Z."/>
            <person name="Cayanan J.-R.T."/>
            <person name="Cesta G."/>
            <person name="Chang J."/>
            <person name="Chavez J."/>
            <person name="Chorbajian C."/>
            <person name="Christian S."/>
            <person name="Corns J.R."/>
            <person name="Corns N.R."/>
            <person name="Cowan J.T."/>
            <person name="Coyne C."/>
            <person name="Dadzie B."/>
            <person name="Datu D.-L.V."/>
            <person name="Deng B.C."/>
            <person name="Der L."/>
            <person name="Dickerson K."/>
            <person name="Dozier E."/>
            <person name="Egbunine A.O."/>
            <person name="Farooq M."/>
            <person name="Fonge A.E."/>
            <person name="Ghomsi-Nono M.P."/>
            <person name="Giampietro H."/>
            <person name="Gunnison R.P."/>
            <person name="Han S.H."/>
            <person name="Hennigan A.J."/>
            <person name="Hong A.N."/>
            <person name="Ijomor E.C."/>
            <person name="Jalali A."/>
            <person name="Jamil T.Z."/>
            <person name="Jenkins C.R."/>
            <person name="Joseph M.A."/>
            <person name="Jowanowitch O.J."/>
            <person name="Kang D."/>
            <person name="Khan A."/>
            <person name="Khan Z.K."/>
            <person name="Kiewe T."/>
            <person name="Kjerulf A.B."/>
            <person name="Kolosey V."/>
            <person name="Kurup M."/>
            <person name="Lee V.H."/>
            <person name="Llontop-Maldonado V."/>
            <person name="Long P."/>
            <person name="Lu N."/>
            <person name="Majekodunmi A."/>
            <person name="Malik H.W."/>
            <person name="Marcellino S.C."/>
            <person name="Martinez L.A."/>
            <person name="Meher F.N."/>
            <person name="Michelin M.A."/>
            <person name="Mitchell K.G."/>
            <person name="Mullens W.J."/>
            <person name="Nwakama C."/>
            <person name="Nwosu F.T."/>
            <person name="Oboh E.C."/>
            <person name="Odujinrin O."/>
            <person name="Ogunsan O."/>
            <person name="O'Neill K."/>
            <person name="Oxlaj J.A."/>
            <person name="Patel A.K."/>
            <person name="Patel B.R."/>
            <person name="Pham Q."/>
            <person name="Porter J."/>
            <person name="Portes J."/>
            <person name="Prokopenko A."/>
            <person name="Quraishi M."/>
            <person name="Qureshi M.-A."/>
            <person name="Rivera A."/>
            <person name="Rubalsky V."/>
            <person name="Saikali Y."/>
            <person name="Saqaf K."/>
            <person name="Saroya S.R."/>
            <person name="Seas A."/>
            <person name="Shadrick R.E."/>
            <person name="Sharda N."/>
            <person name="Sigindere M.T."/>
            <person name="Simbi V.G."/>
            <person name="Thuzar C."/>
            <person name="Tran K."/>
            <person name="Tran V.D."/>
            <person name="Trang W."/>
            <person name="Vaishnav N."/>
            <person name="Vuong K."/>
            <person name="Walker C."/>
            <person name="Wallace S.A."/>
            <person name="Warfield J.C."/>
            <person name="Wikina T."/>
            <person name="Wobbeking F.T."/>
            <person name="Worrent L.D."/>
            <person name="Yan T."/>
            <person name="Zehra A."/>
            <person name="Avazpour P."/>
            <person name="Kim F.M."/>
            <person name="Mason K."/>
            <person name="Nguyen D.A."/>
            <person name="Pettit S.M."/>
            <person name="Zhou O.J."/>
            <person name="Brissett D.L."/>
            <person name="Gualtieri C."/>
            <person name="Hufford T.M."/>
            <person name="Ko J.M."/>
            <person name="Novak J.K."/>
            <person name="Smith Z.M."/>
            <person name="Mayer-Bacon C."/>
            <person name="Erill I."/>
            <person name="Caruso S.M."/>
            <person name="Garlena R.A."/>
            <person name="Russell D.A."/>
            <person name="Pope W.H."/>
            <person name="Jacobs-Sera D."/>
            <person name="Hatfull G.F."/>
        </authorList>
    </citation>
    <scope>NUCLEOTIDE SEQUENCE</scope>
</reference>
<dbReference type="KEGG" id="vg:77931541"/>
<protein>
    <submittedName>
        <fullName evidence="1">Uncharacterized protein</fullName>
    </submittedName>
</protein>
<proteinExistence type="predicted"/>
<dbReference type="GeneID" id="77931541"/>
<accession>A0A8F2IW76</accession>
<dbReference type="RefSeq" id="YP_010655675.1">
    <property type="nucleotide sequence ID" value="NC_070830.1"/>
</dbReference>